<dbReference type="EMBL" id="CADEAL010004423">
    <property type="protein sequence ID" value="CAB1459234.1"/>
    <property type="molecule type" value="Genomic_DNA"/>
</dbReference>
<evidence type="ECO:0000313" key="2">
    <source>
        <dbReference type="EMBL" id="CAB1459234.1"/>
    </source>
</evidence>
<accession>A0A9N7W0E8</accession>
<reference evidence="2" key="1">
    <citation type="submission" date="2020-03" db="EMBL/GenBank/DDBJ databases">
        <authorList>
            <person name="Weist P."/>
        </authorList>
    </citation>
    <scope>NUCLEOTIDE SEQUENCE</scope>
</reference>
<evidence type="ECO:0000256" key="1">
    <source>
        <dbReference type="SAM" id="MobiDB-lite"/>
    </source>
</evidence>
<feature type="region of interest" description="Disordered" evidence="1">
    <location>
        <begin position="101"/>
        <end position="125"/>
    </location>
</feature>
<name>A0A9N7W0E8_PLEPL</name>
<evidence type="ECO:0000313" key="3">
    <source>
        <dbReference type="Proteomes" id="UP001153269"/>
    </source>
</evidence>
<protein>
    <submittedName>
        <fullName evidence="2">Uncharacterized protein</fullName>
    </submittedName>
</protein>
<dbReference type="Proteomes" id="UP001153269">
    <property type="component" value="Unassembled WGS sequence"/>
</dbReference>
<keyword evidence="3" id="KW-1185">Reference proteome</keyword>
<feature type="compositionally biased region" description="Basic and acidic residues" evidence="1">
    <location>
        <begin position="12"/>
        <end position="25"/>
    </location>
</feature>
<feature type="region of interest" description="Disordered" evidence="1">
    <location>
        <begin position="1"/>
        <end position="43"/>
    </location>
</feature>
<dbReference type="AlphaFoldDB" id="A0A9N7W0E8"/>
<sequence>MKLVNQTALYHKQRDDVTRGAGERKRATHTTTESLKKPDGETSQIVCVNTTRTPRPQCPQINPQLSCEPWASPPPEPNHTSHFRLLFTALTNGLPAPPIAHALHTPCPHPELTPSAHRPGARQSE</sequence>
<gene>
    <name evidence="2" type="ORF">PLEPLA_LOCUS47071</name>
</gene>
<comment type="caution">
    <text evidence="2">The sequence shown here is derived from an EMBL/GenBank/DDBJ whole genome shotgun (WGS) entry which is preliminary data.</text>
</comment>
<organism evidence="2 3">
    <name type="scientific">Pleuronectes platessa</name>
    <name type="common">European plaice</name>
    <dbReference type="NCBI Taxonomy" id="8262"/>
    <lineage>
        <taxon>Eukaryota</taxon>
        <taxon>Metazoa</taxon>
        <taxon>Chordata</taxon>
        <taxon>Craniata</taxon>
        <taxon>Vertebrata</taxon>
        <taxon>Euteleostomi</taxon>
        <taxon>Actinopterygii</taxon>
        <taxon>Neopterygii</taxon>
        <taxon>Teleostei</taxon>
        <taxon>Neoteleostei</taxon>
        <taxon>Acanthomorphata</taxon>
        <taxon>Carangaria</taxon>
        <taxon>Pleuronectiformes</taxon>
        <taxon>Pleuronectoidei</taxon>
        <taxon>Pleuronectidae</taxon>
        <taxon>Pleuronectes</taxon>
    </lineage>
</organism>
<proteinExistence type="predicted"/>